<name>A0AA40FLH4_9HYME</name>
<evidence type="ECO:0000313" key="3">
    <source>
        <dbReference type="Proteomes" id="UP001177670"/>
    </source>
</evidence>
<evidence type="ECO:0000256" key="1">
    <source>
        <dbReference type="SAM" id="MobiDB-lite"/>
    </source>
</evidence>
<dbReference type="Proteomes" id="UP001177670">
    <property type="component" value="Unassembled WGS sequence"/>
</dbReference>
<evidence type="ECO:0000313" key="2">
    <source>
        <dbReference type="EMBL" id="KAK1121106.1"/>
    </source>
</evidence>
<reference evidence="2" key="1">
    <citation type="submission" date="2021-10" db="EMBL/GenBank/DDBJ databases">
        <title>Melipona bicolor Genome sequencing and assembly.</title>
        <authorList>
            <person name="Araujo N.S."/>
            <person name="Arias M.C."/>
        </authorList>
    </citation>
    <scope>NUCLEOTIDE SEQUENCE</scope>
    <source>
        <strain evidence="2">USP_2M_L1-L4_2017</strain>
        <tissue evidence="2">Whole body</tissue>
    </source>
</reference>
<feature type="compositionally biased region" description="Basic and acidic residues" evidence="1">
    <location>
        <begin position="88"/>
        <end position="98"/>
    </location>
</feature>
<accession>A0AA40FLH4</accession>
<protein>
    <submittedName>
        <fullName evidence="2">Uncharacterized protein</fullName>
    </submittedName>
</protein>
<comment type="caution">
    <text evidence="2">The sequence shown here is derived from an EMBL/GenBank/DDBJ whole genome shotgun (WGS) entry which is preliminary data.</text>
</comment>
<gene>
    <name evidence="2" type="ORF">K0M31_010885</name>
</gene>
<feature type="compositionally biased region" description="Basic residues" evidence="1">
    <location>
        <begin position="77"/>
        <end position="87"/>
    </location>
</feature>
<keyword evidence="3" id="KW-1185">Reference proteome</keyword>
<sequence length="118" mass="13115">MDLSTSIASTHLIRGEVTRLPVNRCGQLVRSNAMSSIAGGVPVAKRRKKKEVHAHSRYRENCPTSTRIHETQPAKSTKIHPNTKTKLKRDLLPTEKPRLFATGRNPLADALAKHYATP</sequence>
<organism evidence="2 3">
    <name type="scientific">Melipona bicolor</name>
    <dbReference type="NCBI Taxonomy" id="60889"/>
    <lineage>
        <taxon>Eukaryota</taxon>
        <taxon>Metazoa</taxon>
        <taxon>Ecdysozoa</taxon>
        <taxon>Arthropoda</taxon>
        <taxon>Hexapoda</taxon>
        <taxon>Insecta</taxon>
        <taxon>Pterygota</taxon>
        <taxon>Neoptera</taxon>
        <taxon>Endopterygota</taxon>
        <taxon>Hymenoptera</taxon>
        <taxon>Apocrita</taxon>
        <taxon>Aculeata</taxon>
        <taxon>Apoidea</taxon>
        <taxon>Anthophila</taxon>
        <taxon>Apidae</taxon>
        <taxon>Melipona</taxon>
    </lineage>
</organism>
<feature type="region of interest" description="Disordered" evidence="1">
    <location>
        <begin position="42"/>
        <end position="105"/>
    </location>
</feature>
<dbReference type="AlphaFoldDB" id="A0AA40FLH4"/>
<proteinExistence type="predicted"/>
<dbReference type="EMBL" id="JAHYIQ010000028">
    <property type="protein sequence ID" value="KAK1121106.1"/>
    <property type="molecule type" value="Genomic_DNA"/>
</dbReference>